<feature type="region of interest" description="Disordered" evidence="1">
    <location>
        <begin position="171"/>
        <end position="234"/>
    </location>
</feature>
<organism evidence="2 3">
    <name type="scientific">Trichoglossum hirsutum</name>
    <dbReference type="NCBI Taxonomy" id="265104"/>
    <lineage>
        <taxon>Eukaryota</taxon>
        <taxon>Fungi</taxon>
        <taxon>Dikarya</taxon>
        <taxon>Ascomycota</taxon>
        <taxon>Pezizomycotina</taxon>
        <taxon>Geoglossomycetes</taxon>
        <taxon>Geoglossales</taxon>
        <taxon>Geoglossaceae</taxon>
        <taxon>Trichoglossum</taxon>
    </lineage>
</organism>
<gene>
    <name evidence="2" type="ORF">GP486_004799</name>
</gene>
<evidence type="ECO:0000313" key="3">
    <source>
        <dbReference type="Proteomes" id="UP000750711"/>
    </source>
</evidence>
<name>A0A9P8RNF8_9PEZI</name>
<dbReference type="AlphaFoldDB" id="A0A9P8RNF8"/>
<proteinExistence type="predicted"/>
<evidence type="ECO:0000313" key="2">
    <source>
        <dbReference type="EMBL" id="KAH0558544.1"/>
    </source>
</evidence>
<evidence type="ECO:0000256" key="1">
    <source>
        <dbReference type="SAM" id="MobiDB-lite"/>
    </source>
</evidence>
<feature type="region of interest" description="Disordered" evidence="1">
    <location>
        <begin position="99"/>
        <end position="118"/>
    </location>
</feature>
<protein>
    <submittedName>
        <fullName evidence="2">Uncharacterized protein</fullName>
    </submittedName>
</protein>
<accession>A0A9P8RNF8</accession>
<comment type="caution">
    <text evidence="2">The sequence shown here is derived from an EMBL/GenBank/DDBJ whole genome shotgun (WGS) entry which is preliminary data.</text>
</comment>
<feature type="compositionally biased region" description="Low complexity" evidence="1">
    <location>
        <begin position="274"/>
        <end position="292"/>
    </location>
</feature>
<feature type="compositionally biased region" description="Polar residues" evidence="1">
    <location>
        <begin position="248"/>
        <end position="259"/>
    </location>
</feature>
<sequence>MGEDEEKDFPMRLDVTHAFSNADIGQPKKSVVKRCASMFDRLAKDRAQAFEGRIHAFASFTKQKPSQPPAELKFASKGRGAMQGGVKALIRVFNRRPLSTDMKPTVNGPEPTRPQGSCIDFREDIDIETSENSCTNSKRSPVHDGLCAISRFSSPPAGRRSMDQECFFNESQRRPTRLRGSHGDIDNILVSHGGSPPSSTSADLNPPFVAIEQPSSVPPLPKPKGPQRNRLSVPVSIQLFPSTLRRTSRNDFSVQAGNRDSQDAVVSCQYEPCPSTRPSSQASRSTSTSISSYELPLSRTREFSRGDSSTTSSESVLTPQSEVELRRKGTPLPKNYLATRRGGVERFKRAMPNPHPRFSNGYWDLALRVVTEGDDDFYDESSDEQESNKEEEFNVRTFRTGIREAIRKQNGRTNSQGIGLDRRVCISGTTSFEPLSQVISARSYFGYGSEIYDPEYCSSAGNCSDGYGNLSGSGDPEPVETCRDMPLGEIVHLLGRSASLDQNTAPKRIKVPVYGMPPTKVLSPKPDMYHNTTKDIRHLIFRWS</sequence>
<keyword evidence="3" id="KW-1185">Reference proteome</keyword>
<feature type="region of interest" description="Disordered" evidence="1">
    <location>
        <begin position="248"/>
        <end position="336"/>
    </location>
</feature>
<dbReference type="EMBL" id="JAGHQM010000813">
    <property type="protein sequence ID" value="KAH0558544.1"/>
    <property type="molecule type" value="Genomic_DNA"/>
</dbReference>
<dbReference type="Proteomes" id="UP000750711">
    <property type="component" value="Unassembled WGS sequence"/>
</dbReference>
<reference evidence="2" key="1">
    <citation type="submission" date="2021-03" db="EMBL/GenBank/DDBJ databases">
        <title>Comparative genomics and phylogenomic investigation of the class Geoglossomycetes provide insights into ecological specialization and systematics.</title>
        <authorList>
            <person name="Melie T."/>
            <person name="Pirro S."/>
            <person name="Miller A.N."/>
            <person name="Quandt A."/>
        </authorList>
    </citation>
    <scope>NUCLEOTIDE SEQUENCE</scope>
    <source>
        <strain evidence="2">CAQ_001_2017</strain>
    </source>
</reference>